<keyword evidence="5" id="KW-0413">Isomerase</keyword>
<comment type="caution">
    <text evidence="9">The sequence shown here is derived from an EMBL/GenBank/DDBJ whole genome shotgun (WGS) entry which is preliminary data.</text>
</comment>
<evidence type="ECO:0000256" key="3">
    <source>
        <dbReference type="ARBA" id="ARBA00022840"/>
    </source>
</evidence>
<dbReference type="GO" id="GO:0005524">
    <property type="term" value="F:ATP binding"/>
    <property type="evidence" value="ECO:0007669"/>
    <property type="project" value="UniProtKB-KW"/>
</dbReference>
<dbReference type="InParanoid" id="A0A409YUG7"/>
<keyword evidence="10" id="KW-1185">Reference proteome</keyword>
<organism evidence="9 10">
    <name type="scientific">Panaeolus cyanescens</name>
    <dbReference type="NCBI Taxonomy" id="181874"/>
    <lineage>
        <taxon>Eukaryota</taxon>
        <taxon>Fungi</taxon>
        <taxon>Dikarya</taxon>
        <taxon>Basidiomycota</taxon>
        <taxon>Agaricomycotina</taxon>
        <taxon>Agaricomycetes</taxon>
        <taxon>Agaricomycetidae</taxon>
        <taxon>Agaricales</taxon>
        <taxon>Agaricineae</taxon>
        <taxon>Galeropsidaceae</taxon>
        <taxon>Panaeolus</taxon>
    </lineage>
</organism>
<dbReference type="AlphaFoldDB" id="A0A409YUG7"/>
<evidence type="ECO:0000259" key="8">
    <source>
        <dbReference type="PROSITE" id="PS51194"/>
    </source>
</evidence>
<keyword evidence="3" id="KW-0067">ATP-binding</keyword>
<dbReference type="SMART" id="SM00490">
    <property type="entry name" value="HELICc"/>
    <property type="match status" value="1"/>
</dbReference>
<dbReference type="EC" id="5.6.2.4" evidence="7"/>
<name>A0A409YUG7_9AGAR</name>
<proteinExistence type="inferred from homology"/>
<dbReference type="Pfam" id="PF00270">
    <property type="entry name" value="DEAD"/>
    <property type="match status" value="1"/>
</dbReference>
<dbReference type="GO" id="GO:0003677">
    <property type="term" value="F:DNA binding"/>
    <property type="evidence" value="ECO:0007669"/>
    <property type="project" value="UniProtKB-KW"/>
</dbReference>
<dbReference type="Pfam" id="PF00271">
    <property type="entry name" value="Helicase_C"/>
    <property type="match status" value="1"/>
</dbReference>
<accession>A0A409YUG7</accession>
<dbReference type="InterPro" id="IPR011545">
    <property type="entry name" value="DEAD/DEAH_box_helicase_dom"/>
</dbReference>
<sequence length="377" mass="41452">MPPTPPSKCTQYTRDSLDLEAISNASYRVFGQKPFQWQLEASAAVLAGEDVILDVATGCRKSLCFLLPLVLCMNNIAITVLPLTALMIEQVVNIDKVHCITVWGGSFRPDFSALGELRGQIPNNMPILVASATMPKHVLEDVRQKMQLSTAAKVVAISNERPNVALSVQLMKKPEKTMGNLQFLILPATCSQDEIPTTLVYCNKQTSTEVGADYVCDWAEEAGLLRDIVFYHALVGTKRKWDLERLLASGTIHVLFCTNAVGMGCDMRNIQCVILWGLPSTFCALVQQADRAGHNLSTMGEAMHFVTPHAHKSSLASAQNAPLDLITSLTTLVVDLEALNHEPEDEECVKIANTLDVERIWLPETVKKSDDKYDTGI</sequence>
<gene>
    <name evidence="9" type="ORF">CVT24_012970</name>
</gene>
<dbReference type="PANTHER" id="PTHR13710:SF105">
    <property type="entry name" value="ATP-DEPENDENT DNA HELICASE Q1"/>
    <property type="match status" value="1"/>
</dbReference>
<dbReference type="SUPFAM" id="SSF52540">
    <property type="entry name" value="P-loop containing nucleoside triphosphate hydrolases"/>
    <property type="match status" value="2"/>
</dbReference>
<dbReference type="GO" id="GO:0043138">
    <property type="term" value="F:3'-5' DNA helicase activity"/>
    <property type="evidence" value="ECO:0007669"/>
    <property type="project" value="UniProtKB-EC"/>
</dbReference>
<feature type="domain" description="Helicase C-terminal" evidence="8">
    <location>
        <begin position="182"/>
        <end position="340"/>
    </location>
</feature>
<keyword evidence="2" id="KW-0547">Nucleotide-binding</keyword>
<keyword evidence="4" id="KW-0238">DNA-binding</keyword>
<protein>
    <recommendedName>
        <fullName evidence="7">DNA 3'-5' helicase</fullName>
        <ecNumber evidence="7">5.6.2.4</ecNumber>
    </recommendedName>
</protein>
<dbReference type="Proteomes" id="UP000284842">
    <property type="component" value="Unassembled WGS sequence"/>
</dbReference>
<evidence type="ECO:0000256" key="2">
    <source>
        <dbReference type="ARBA" id="ARBA00022741"/>
    </source>
</evidence>
<dbReference type="Gene3D" id="3.40.50.300">
    <property type="entry name" value="P-loop containing nucleotide triphosphate hydrolases"/>
    <property type="match status" value="3"/>
</dbReference>
<evidence type="ECO:0000256" key="5">
    <source>
        <dbReference type="ARBA" id="ARBA00023235"/>
    </source>
</evidence>
<dbReference type="STRING" id="181874.A0A409YUG7"/>
<reference evidence="9 10" key="1">
    <citation type="journal article" date="2018" name="Evol. Lett.">
        <title>Horizontal gene cluster transfer increased hallucinogenic mushroom diversity.</title>
        <authorList>
            <person name="Reynolds H.T."/>
            <person name="Vijayakumar V."/>
            <person name="Gluck-Thaler E."/>
            <person name="Korotkin H.B."/>
            <person name="Matheny P.B."/>
            <person name="Slot J.C."/>
        </authorList>
    </citation>
    <scope>NUCLEOTIDE SEQUENCE [LARGE SCALE GENOMIC DNA]</scope>
    <source>
        <strain evidence="9 10">2629</strain>
    </source>
</reference>
<evidence type="ECO:0000256" key="6">
    <source>
        <dbReference type="ARBA" id="ARBA00034617"/>
    </source>
</evidence>
<dbReference type="PANTHER" id="PTHR13710">
    <property type="entry name" value="DNA HELICASE RECQ FAMILY MEMBER"/>
    <property type="match status" value="1"/>
</dbReference>
<evidence type="ECO:0000256" key="7">
    <source>
        <dbReference type="ARBA" id="ARBA00034808"/>
    </source>
</evidence>
<dbReference type="GO" id="GO:0000724">
    <property type="term" value="P:double-strand break repair via homologous recombination"/>
    <property type="evidence" value="ECO:0007669"/>
    <property type="project" value="TreeGrafter"/>
</dbReference>
<dbReference type="GO" id="GO:0005737">
    <property type="term" value="C:cytoplasm"/>
    <property type="evidence" value="ECO:0007669"/>
    <property type="project" value="TreeGrafter"/>
</dbReference>
<dbReference type="OrthoDB" id="10261556at2759"/>
<evidence type="ECO:0000313" key="10">
    <source>
        <dbReference type="Proteomes" id="UP000284842"/>
    </source>
</evidence>
<dbReference type="EMBL" id="NHTK01000599">
    <property type="protein sequence ID" value="PPR06677.1"/>
    <property type="molecule type" value="Genomic_DNA"/>
</dbReference>
<dbReference type="InterPro" id="IPR027417">
    <property type="entry name" value="P-loop_NTPase"/>
</dbReference>
<evidence type="ECO:0000313" key="9">
    <source>
        <dbReference type="EMBL" id="PPR06677.1"/>
    </source>
</evidence>
<evidence type="ECO:0000256" key="1">
    <source>
        <dbReference type="ARBA" id="ARBA00005446"/>
    </source>
</evidence>
<dbReference type="InterPro" id="IPR001650">
    <property type="entry name" value="Helicase_C-like"/>
</dbReference>
<dbReference type="GO" id="GO:0005694">
    <property type="term" value="C:chromosome"/>
    <property type="evidence" value="ECO:0007669"/>
    <property type="project" value="TreeGrafter"/>
</dbReference>
<comment type="catalytic activity">
    <reaction evidence="6">
        <text>Couples ATP hydrolysis with the unwinding of duplex DNA by translocating in the 3'-5' direction.</text>
        <dbReference type="EC" id="5.6.2.4"/>
    </reaction>
</comment>
<dbReference type="PROSITE" id="PS51194">
    <property type="entry name" value="HELICASE_CTER"/>
    <property type="match status" value="1"/>
</dbReference>
<comment type="similarity">
    <text evidence="1">Belongs to the helicase family. RecQ subfamily.</text>
</comment>
<dbReference type="GO" id="GO:0009378">
    <property type="term" value="F:four-way junction helicase activity"/>
    <property type="evidence" value="ECO:0007669"/>
    <property type="project" value="TreeGrafter"/>
</dbReference>
<evidence type="ECO:0000256" key="4">
    <source>
        <dbReference type="ARBA" id="ARBA00023125"/>
    </source>
</evidence>